<name>A0A4R5A7Q6_9ACTN</name>
<keyword evidence="3" id="KW-1185">Reference proteome</keyword>
<sequence length="32" mass="3641">MALLRQLGELRDAGVVSPEEFEAKKKDLLDRL</sequence>
<gene>
    <name evidence="2" type="ORF">E1293_38390</name>
</gene>
<comment type="caution">
    <text evidence="2">The sequence shown here is derived from an EMBL/GenBank/DDBJ whole genome shotgun (WGS) entry which is preliminary data.</text>
</comment>
<protein>
    <submittedName>
        <fullName evidence="2">SHOCT domain-containing protein</fullName>
    </submittedName>
</protein>
<dbReference type="AlphaFoldDB" id="A0A4R5A7Q6"/>
<dbReference type="OrthoDB" id="5996503at2"/>
<dbReference type="EMBL" id="SMKY01000294">
    <property type="protein sequence ID" value="TDD67140.1"/>
    <property type="molecule type" value="Genomic_DNA"/>
</dbReference>
<evidence type="ECO:0000313" key="2">
    <source>
        <dbReference type="EMBL" id="TDD67140.1"/>
    </source>
</evidence>
<dbReference type="InterPro" id="IPR018649">
    <property type="entry name" value="SHOCT"/>
</dbReference>
<organism evidence="2 3">
    <name type="scientific">Actinomadura darangshiensis</name>
    <dbReference type="NCBI Taxonomy" id="705336"/>
    <lineage>
        <taxon>Bacteria</taxon>
        <taxon>Bacillati</taxon>
        <taxon>Actinomycetota</taxon>
        <taxon>Actinomycetes</taxon>
        <taxon>Streptosporangiales</taxon>
        <taxon>Thermomonosporaceae</taxon>
        <taxon>Actinomadura</taxon>
    </lineage>
</organism>
<accession>A0A4R5A7Q6</accession>
<evidence type="ECO:0000313" key="3">
    <source>
        <dbReference type="Proteomes" id="UP000295578"/>
    </source>
</evidence>
<dbReference type="Proteomes" id="UP000295578">
    <property type="component" value="Unassembled WGS sequence"/>
</dbReference>
<reference evidence="2 3" key="1">
    <citation type="submission" date="2019-03" db="EMBL/GenBank/DDBJ databases">
        <title>Draft genome sequences of novel Actinobacteria.</title>
        <authorList>
            <person name="Sahin N."/>
            <person name="Ay H."/>
            <person name="Saygin H."/>
        </authorList>
    </citation>
    <scope>NUCLEOTIDE SEQUENCE [LARGE SCALE GENOMIC DNA]</scope>
    <source>
        <strain evidence="2 3">DSM 45941</strain>
    </source>
</reference>
<feature type="domain" description="SHOCT" evidence="1">
    <location>
        <begin position="4"/>
        <end position="29"/>
    </location>
</feature>
<dbReference type="Pfam" id="PF09851">
    <property type="entry name" value="SHOCT"/>
    <property type="match status" value="1"/>
</dbReference>
<proteinExistence type="predicted"/>
<evidence type="ECO:0000259" key="1">
    <source>
        <dbReference type="Pfam" id="PF09851"/>
    </source>
</evidence>